<evidence type="ECO:0000256" key="1">
    <source>
        <dbReference type="ARBA" id="ARBA00045876"/>
    </source>
</evidence>
<dbReference type="SUPFAM" id="SSF48371">
    <property type="entry name" value="ARM repeat"/>
    <property type="match status" value="1"/>
</dbReference>
<dbReference type="RefSeq" id="WP_050037102.1">
    <property type="nucleotide sequence ID" value="NZ_JAFKAA010000002.1"/>
</dbReference>
<sequence>MSLYELERDGKAQELIRLLRESDNERVKTRAAELLGNFDDHDDRRDVVNALVDAAQSDSDAITGAAIDSLDELGDDAITQLIGGMAGVDLEDDAADWVKAKAYMQVLDADVPELRMAAANGLGNLDQADAVPKLAERFEDPDPRVRARAARSAGKIGDSRATNPLENVLSDPKAAVRREAADALGNIGNRQALQALLPLYEDDDERVRRIAVGAFGNFGNDRPVDYLIEALSDESAAVRRTAVYSLIELLSNVPTDQSHEIRDTVVEKLSNTDDRSVVVPLVEILEESTQSAQRRNTAWMLGRVTSQEERDRVIESLVDALGDDDQMLRQFAATSLAELGDDDNMVERRLLKIVQDDGVDPNVRGQAIFTLGKVGGERSRKTLDKLIDETEHDVVRKKAFSAISKLGGRG</sequence>
<dbReference type="PROSITE" id="PS50077">
    <property type="entry name" value="HEAT_REPEAT"/>
    <property type="match status" value="1"/>
</dbReference>
<organism evidence="2 3">
    <name type="scientific">Haloarcula hispanica</name>
    <dbReference type="NCBI Taxonomy" id="51589"/>
    <lineage>
        <taxon>Archaea</taxon>
        <taxon>Methanobacteriati</taxon>
        <taxon>Methanobacteriota</taxon>
        <taxon>Stenosarchaea group</taxon>
        <taxon>Halobacteria</taxon>
        <taxon>Halobacteriales</taxon>
        <taxon>Haloarculaceae</taxon>
        <taxon>Haloarcula</taxon>
    </lineage>
</organism>
<dbReference type="PANTHER" id="PTHR12697">
    <property type="entry name" value="PBS LYASE HEAT-LIKE PROTEIN"/>
    <property type="match status" value="1"/>
</dbReference>
<dbReference type="GO" id="GO:0016491">
    <property type="term" value="F:oxidoreductase activity"/>
    <property type="evidence" value="ECO:0007669"/>
    <property type="project" value="TreeGrafter"/>
</dbReference>
<dbReference type="SMART" id="SM00567">
    <property type="entry name" value="EZ_HEAT"/>
    <property type="match status" value="9"/>
</dbReference>
<dbReference type="InterPro" id="IPR011989">
    <property type="entry name" value="ARM-like"/>
</dbReference>
<comment type="caution">
    <text evidence="2">The sequence shown here is derived from an EMBL/GenBank/DDBJ whole genome shotgun (WGS) entry which is preliminary data.</text>
</comment>
<dbReference type="EMBL" id="RZIG01000002">
    <property type="protein sequence ID" value="RYJ10411.1"/>
    <property type="molecule type" value="Genomic_DNA"/>
</dbReference>
<dbReference type="Gene3D" id="1.25.10.10">
    <property type="entry name" value="Leucine-rich Repeat Variant"/>
    <property type="match status" value="3"/>
</dbReference>
<dbReference type="Proteomes" id="UP000293535">
    <property type="component" value="Unassembled WGS sequence"/>
</dbReference>
<evidence type="ECO:0000313" key="2">
    <source>
        <dbReference type="EMBL" id="RYJ10411.1"/>
    </source>
</evidence>
<evidence type="ECO:0000313" key="3">
    <source>
        <dbReference type="Proteomes" id="UP000293535"/>
    </source>
</evidence>
<dbReference type="PANTHER" id="PTHR12697:SF5">
    <property type="entry name" value="DEOXYHYPUSINE HYDROXYLASE"/>
    <property type="match status" value="1"/>
</dbReference>
<dbReference type="InterPro" id="IPR016024">
    <property type="entry name" value="ARM-type_fold"/>
</dbReference>
<gene>
    <name evidence="2" type="ORF">ELS20_10695</name>
</gene>
<dbReference type="Pfam" id="PF03130">
    <property type="entry name" value="HEAT_PBS"/>
    <property type="match status" value="1"/>
</dbReference>
<comment type="function">
    <text evidence="1">Catalyzes the hydroxylation of the N(6)-(4-aminobutyl)-L-lysine intermediate produced by deoxyhypusine synthase/DHPS on a critical lysine of the eukaryotic translation initiation factor 5A/eIF-5A. This is the second step of the post-translational modification of that lysine into an unusual amino acid residue named hypusine. Hypusination is unique to mature eIF-5A factor and is essential for its function.</text>
</comment>
<dbReference type="InterPro" id="IPR004155">
    <property type="entry name" value="PBS_lyase_HEAT"/>
</dbReference>
<dbReference type="Pfam" id="PF13646">
    <property type="entry name" value="HEAT_2"/>
    <property type="match status" value="3"/>
</dbReference>
<accession>A0A482T3W1</accession>
<protein>
    <submittedName>
        <fullName evidence="2">HEAT repeat domain-containing protein</fullName>
    </submittedName>
</protein>
<reference evidence="2 3" key="1">
    <citation type="submission" date="2018-12" db="EMBL/GenBank/DDBJ databases">
        <title>Draft genome sequence of Haloarcula hispinica strain 18.1, an halophilic archaeon isolated from Chott El Jerid of Southern Tunisia.</title>
        <authorList>
            <person name="Najjari A."/>
            <person name="Ben Dhia O."/>
            <person name="Ferjani R."/>
            <person name="Mahjoubi M."/>
            <person name="Sghaier H."/>
            <person name="Elshahed M."/>
            <person name="Ouzari H.I."/>
            <person name="Cherid A."/>
            <person name="Youssef N."/>
        </authorList>
    </citation>
    <scope>NUCLEOTIDE SEQUENCE [LARGE SCALE GENOMIC DNA]</scope>
    <source>
        <strain evidence="2 3">18.1</strain>
    </source>
</reference>
<dbReference type="AlphaFoldDB" id="A0A482T3W1"/>
<dbReference type="InterPro" id="IPR021133">
    <property type="entry name" value="HEAT_type_2"/>
</dbReference>
<dbReference type="GeneID" id="25155282"/>
<proteinExistence type="predicted"/>
<name>A0A482T3W1_HALHI</name>